<dbReference type="PANTHER" id="PTHR30524">
    <property type="entry name" value="MANNITOL-1-PHOSPHATE 5-DEHYDROGENASE"/>
    <property type="match status" value="1"/>
</dbReference>
<gene>
    <name evidence="6" type="ORF">SAMN05421799_108139</name>
</gene>
<evidence type="ECO:0000256" key="2">
    <source>
        <dbReference type="ARBA" id="ARBA00023027"/>
    </source>
</evidence>
<dbReference type="Gene3D" id="1.10.1040.10">
    <property type="entry name" value="N-(1-d-carboxylethyl)-l-norvaline Dehydrogenase, domain 2"/>
    <property type="match status" value="1"/>
</dbReference>
<dbReference type="GO" id="GO:0019592">
    <property type="term" value="P:mannitol catabolic process"/>
    <property type="evidence" value="ECO:0007669"/>
    <property type="project" value="TreeGrafter"/>
</dbReference>
<evidence type="ECO:0000313" key="7">
    <source>
        <dbReference type="Proteomes" id="UP000186156"/>
    </source>
</evidence>
<keyword evidence="2" id="KW-0520">NAD</keyword>
<dbReference type="PANTHER" id="PTHR30524:SF0">
    <property type="entry name" value="ALTRONATE OXIDOREDUCTASE-RELATED"/>
    <property type="match status" value="1"/>
</dbReference>
<proteinExistence type="predicted"/>
<protein>
    <submittedName>
        <fullName evidence="6">Tagaturonate reductase</fullName>
    </submittedName>
</protein>
<dbReference type="Pfam" id="PF01232">
    <property type="entry name" value="Mannitol_dh"/>
    <property type="match status" value="1"/>
</dbReference>
<dbReference type="OrthoDB" id="9768714at2"/>
<keyword evidence="7" id="KW-1185">Reference proteome</keyword>
<evidence type="ECO:0000256" key="1">
    <source>
        <dbReference type="ARBA" id="ARBA00023002"/>
    </source>
</evidence>
<dbReference type="GO" id="GO:0008926">
    <property type="term" value="F:mannitol-1-phosphate 5-dehydrogenase activity"/>
    <property type="evidence" value="ECO:0007669"/>
    <property type="project" value="UniProtKB-EC"/>
</dbReference>
<dbReference type="InterPro" id="IPR013328">
    <property type="entry name" value="6PGD_dom2"/>
</dbReference>
<keyword evidence="1" id="KW-0560">Oxidoreductase</keyword>
<dbReference type="InterPro" id="IPR008927">
    <property type="entry name" value="6-PGluconate_DH-like_C_sf"/>
</dbReference>
<dbReference type="NCBIfam" id="NF002969">
    <property type="entry name" value="PRK03643.1"/>
    <property type="match status" value="1"/>
</dbReference>
<evidence type="ECO:0000259" key="4">
    <source>
        <dbReference type="Pfam" id="PF01232"/>
    </source>
</evidence>
<dbReference type="InterPro" id="IPR013131">
    <property type="entry name" value="Mannitol_DH_N"/>
</dbReference>
<accession>A0A1N7NHU2</accession>
<dbReference type="RefSeq" id="WP_076347810.1">
    <property type="nucleotide sequence ID" value="NZ_FTOO01000008.1"/>
</dbReference>
<name>A0A1N7NHU2_9BACL</name>
<dbReference type="STRING" id="252246.SAMN05421799_108139"/>
<sequence>MRLCAAALDADARAAFERNQAMPIRVVQIGEGIFLRGFLDWLVHRLNQSGRFHGRIAVVNPRPSGAHHIHDFQVQDGLFTVVTRGLDKGAPVERAEVVMSIGRALESTHEWAQVLDLARDPQVEIVVSNTTELGLRYEPSPPPTGDAPPATFPAKLTQYLHRRYEALGWQEASRLIVVPCELIDDNGRELSAVVRRHASDWALGADFERWLEARVEFCDTLVDRIVTPYTGRPALPYEDELAVTVEPYCLFAIRGSERIRDLWPFSEAGLPVHYADDIRDFRLQKLRALNGTHTALANLGLMAGLSTVFEVMRHPVLSLFVRDLVSSEIVPATIQRVRQPEMLRTFARDVLERFQNPFLEHQLRSIATNAISKARIRLIPTLLDAVTNAGDARRLTAAVAAVCLAYRPGLEDAAGPDPAADRLRAHWQEDVGASARAILSDAELWSIDLTQVPGVLDGWIRFVERAQQEGPVHAVASL</sequence>
<feature type="domain" description="Mannitol dehydrogenase N-terminal" evidence="4">
    <location>
        <begin position="25"/>
        <end position="255"/>
    </location>
</feature>
<evidence type="ECO:0000259" key="5">
    <source>
        <dbReference type="Pfam" id="PF08125"/>
    </source>
</evidence>
<reference evidence="7" key="1">
    <citation type="submission" date="2017-01" db="EMBL/GenBank/DDBJ databases">
        <authorList>
            <person name="Varghese N."/>
            <person name="Submissions S."/>
        </authorList>
    </citation>
    <scope>NUCLEOTIDE SEQUENCE [LARGE SCALE GENOMIC DNA]</scope>
    <source>
        <strain evidence="7">DSM 16176</strain>
    </source>
</reference>
<evidence type="ECO:0000256" key="3">
    <source>
        <dbReference type="ARBA" id="ARBA00048615"/>
    </source>
</evidence>
<feature type="domain" description="Mannitol dehydrogenase C-terminal" evidence="5">
    <location>
        <begin position="277"/>
        <end position="456"/>
    </location>
</feature>
<dbReference type="InterPro" id="IPR036291">
    <property type="entry name" value="NAD(P)-bd_dom_sf"/>
</dbReference>
<organism evidence="6 7">
    <name type="scientific">Alicyclobacillus vulcanalis</name>
    <dbReference type="NCBI Taxonomy" id="252246"/>
    <lineage>
        <taxon>Bacteria</taxon>
        <taxon>Bacillati</taxon>
        <taxon>Bacillota</taxon>
        <taxon>Bacilli</taxon>
        <taxon>Bacillales</taxon>
        <taxon>Alicyclobacillaceae</taxon>
        <taxon>Alicyclobacillus</taxon>
    </lineage>
</organism>
<dbReference type="InterPro" id="IPR013118">
    <property type="entry name" value="Mannitol_DH_C"/>
</dbReference>
<dbReference type="SUPFAM" id="SSF48179">
    <property type="entry name" value="6-phosphogluconate dehydrogenase C-terminal domain-like"/>
    <property type="match status" value="1"/>
</dbReference>
<comment type="catalytic activity">
    <reaction evidence="3">
        <text>D-mannitol 1-phosphate + NAD(+) = beta-D-fructose 6-phosphate + NADH + H(+)</text>
        <dbReference type="Rhea" id="RHEA:19661"/>
        <dbReference type="ChEBI" id="CHEBI:15378"/>
        <dbReference type="ChEBI" id="CHEBI:57540"/>
        <dbReference type="ChEBI" id="CHEBI:57634"/>
        <dbReference type="ChEBI" id="CHEBI:57945"/>
        <dbReference type="ChEBI" id="CHEBI:61381"/>
        <dbReference type="EC" id="1.1.1.17"/>
    </reaction>
</comment>
<evidence type="ECO:0000313" key="6">
    <source>
        <dbReference type="EMBL" id="SIS97882.1"/>
    </source>
</evidence>
<dbReference type="Pfam" id="PF08125">
    <property type="entry name" value="Mannitol_dh_C"/>
    <property type="match status" value="1"/>
</dbReference>
<dbReference type="GO" id="GO:0005829">
    <property type="term" value="C:cytosol"/>
    <property type="evidence" value="ECO:0007669"/>
    <property type="project" value="TreeGrafter"/>
</dbReference>
<dbReference type="AlphaFoldDB" id="A0A1N7NHU2"/>
<dbReference type="Gene3D" id="3.40.50.720">
    <property type="entry name" value="NAD(P)-binding Rossmann-like Domain"/>
    <property type="match status" value="1"/>
</dbReference>
<dbReference type="EMBL" id="FTOO01000008">
    <property type="protein sequence ID" value="SIS97882.1"/>
    <property type="molecule type" value="Genomic_DNA"/>
</dbReference>
<dbReference type="Proteomes" id="UP000186156">
    <property type="component" value="Unassembled WGS sequence"/>
</dbReference>
<dbReference type="SUPFAM" id="SSF51735">
    <property type="entry name" value="NAD(P)-binding Rossmann-fold domains"/>
    <property type="match status" value="1"/>
</dbReference>